<comment type="subcellular location">
    <subcellularLocation>
        <location evidence="1 10">Cell membrane</location>
        <topology evidence="1 10">Multi-pass membrane protein</topology>
    </subcellularLocation>
</comment>
<evidence type="ECO:0000256" key="7">
    <source>
        <dbReference type="ARBA" id="ARBA00022989"/>
    </source>
</evidence>
<accession>A0ABT4FQC5</accession>
<reference evidence="12 13" key="1">
    <citation type="submission" date="2022-05" db="EMBL/GenBank/DDBJ databases">
        <title>Genome Sequencing of Bee-Associated Microbes.</title>
        <authorList>
            <person name="Dunlap C."/>
        </authorList>
    </citation>
    <scope>NUCLEOTIDE SEQUENCE [LARGE SCALE GENOMIC DNA]</scope>
    <source>
        <strain evidence="12 13">NRRL B-14613</strain>
    </source>
</reference>
<dbReference type="GeneID" id="76995953"/>
<evidence type="ECO:0000256" key="10">
    <source>
        <dbReference type="RuleBase" id="RU363032"/>
    </source>
</evidence>
<evidence type="ECO:0000256" key="6">
    <source>
        <dbReference type="ARBA" id="ARBA00022927"/>
    </source>
</evidence>
<evidence type="ECO:0000256" key="2">
    <source>
        <dbReference type="ARBA" id="ARBA00022448"/>
    </source>
</evidence>
<gene>
    <name evidence="12" type="ORF">M5W83_04160</name>
</gene>
<keyword evidence="4 10" id="KW-0812">Transmembrane</keyword>
<dbReference type="RefSeq" id="WP_244194415.1">
    <property type="nucleotide sequence ID" value="NZ_CP041405.1"/>
</dbReference>
<keyword evidence="2 10" id="KW-0813">Transport</keyword>
<comment type="similarity">
    <text evidence="9">Belongs to the binding-protein-dependent transport system permease family. OppBC subfamily.</text>
</comment>
<dbReference type="CDD" id="cd06261">
    <property type="entry name" value="TM_PBP2"/>
    <property type="match status" value="1"/>
</dbReference>
<keyword evidence="7 10" id="KW-1133">Transmembrane helix</keyword>
<protein>
    <submittedName>
        <fullName evidence="12">ABC transporter permease</fullName>
    </submittedName>
</protein>
<feature type="transmembrane region" description="Helical" evidence="10">
    <location>
        <begin position="344"/>
        <end position="362"/>
    </location>
</feature>
<dbReference type="Gene3D" id="1.10.3720.10">
    <property type="entry name" value="MetI-like"/>
    <property type="match status" value="1"/>
</dbReference>
<dbReference type="Pfam" id="PF12911">
    <property type="entry name" value="OppC_N"/>
    <property type="match status" value="1"/>
</dbReference>
<keyword evidence="8 10" id="KW-0472">Membrane</keyword>
<feature type="domain" description="ABC transmembrane type-1" evidence="11">
    <location>
        <begin position="174"/>
        <end position="363"/>
    </location>
</feature>
<dbReference type="PANTHER" id="PTHR43386">
    <property type="entry name" value="OLIGOPEPTIDE TRANSPORT SYSTEM PERMEASE PROTEIN APPC"/>
    <property type="match status" value="1"/>
</dbReference>
<dbReference type="InterPro" id="IPR000515">
    <property type="entry name" value="MetI-like"/>
</dbReference>
<proteinExistence type="inferred from homology"/>
<feature type="transmembrane region" description="Helical" evidence="10">
    <location>
        <begin position="176"/>
        <end position="201"/>
    </location>
</feature>
<evidence type="ECO:0000313" key="13">
    <source>
        <dbReference type="Proteomes" id="UP001209276"/>
    </source>
</evidence>
<evidence type="ECO:0000256" key="9">
    <source>
        <dbReference type="ARBA" id="ARBA00024202"/>
    </source>
</evidence>
<dbReference type="Proteomes" id="UP001209276">
    <property type="component" value="Unassembled WGS sequence"/>
</dbReference>
<evidence type="ECO:0000313" key="12">
    <source>
        <dbReference type="EMBL" id="MCY9606353.1"/>
    </source>
</evidence>
<keyword evidence="6" id="KW-0653">Protein transport</keyword>
<evidence type="ECO:0000256" key="4">
    <source>
        <dbReference type="ARBA" id="ARBA00022692"/>
    </source>
</evidence>
<evidence type="ECO:0000256" key="8">
    <source>
        <dbReference type="ARBA" id="ARBA00023136"/>
    </source>
</evidence>
<dbReference type="InterPro" id="IPR035906">
    <property type="entry name" value="MetI-like_sf"/>
</dbReference>
<sequence>MMNIETEKRKGQNPFELVQREKQLADQKFEGQAIGFFKDAILRFRKNKASTVAAFFIGLIIMMAIIAPLISSFTYREQNIEWTLLPPRVPGIEKLGIFDGTRTLDIQKANLDGKYKDSVVKIIDEFEMDYRGRKIPMVKAKVDMYQLKEAKDQYFWMGTDSLGRDQWTRLWKGTRISLLIGFVAVTINVLIGITYGSICGYYGGRIDMIMQRIIEILNGVPSLVLVILFVMYLGAGIMPIILAMVITGWIGMSRMIRAQFYKYKGQEYVLASRTMGAKDRALIFRHILPNAIGPIITQATLAVPGAIFTEAFLSYLGLGIAAPDPSIGVLLSDGQKLLLDHPHLTLFPAIVISILMLSFNLFGNGLRDAFDPTLRGQE</sequence>
<dbReference type="InterPro" id="IPR025966">
    <property type="entry name" value="OppC_N"/>
</dbReference>
<keyword evidence="13" id="KW-1185">Reference proteome</keyword>
<keyword evidence="3" id="KW-1003">Cell membrane</keyword>
<evidence type="ECO:0000256" key="3">
    <source>
        <dbReference type="ARBA" id="ARBA00022475"/>
    </source>
</evidence>
<evidence type="ECO:0000256" key="1">
    <source>
        <dbReference type="ARBA" id="ARBA00004651"/>
    </source>
</evidence>
<dbReference type="PANTHER" id="PTHR43386:SF24">
    <property type="entry name" value="OLIGOPEPTIDE TRANSPORT SYSTEM PERMEASE PROTEIN AMID"/>
    <property type="match status" value="1"/>
</dbReference>
<feature type="transmembrane region" description="Helical" evidence="10">
    <location>
        <begin position="237"/>
        <end position="256"/>
    </location>
</feature>
<dbReference type="PROSITE" id="PS50928">
    <property type="entry name" value="ABC_TM1"/>
    <property type="match status" value="1"/>
</dbReference>
<evidence type="ECO:0000259" key="11">
    <source>
        <dbReference type="PROSITE" id="PS50928"/>
    </source>
</evidence>
<evidence type="ECO:0000256" key="5">
    <source>
        <dbReference type="ARBA" id="ARBA00022856"/>
    </source>
</evidence>
<dbReference type="Pfam" id="PF00528">
    <property type="entry name" value="BPD_transp_1"/>
    <property type="match status" value="1"/>
</dbReference>
<feature type="transmembrane region" description="Helical" evidence="10">
    <location>
        <begin position="52"/>
        <end position="75"/>
    </location>
</feature>
<keyword evidence="5" id="KW-0571">Peptide transport</keyword>
<name>A0ABT4FQC5_PANTH</name>
<comment type="caution">
    <text evidence="12">The sequence shown here is derived from an EMBL/GenBank/DDBJ whole genome shotgun (WGS) entry which is preliminary data.</text>
</comment>
<dbReference type="EMBL" id="JAMDMM010000010">
    <property type="protein sequence ID" value="MCY9606353.1"/>
    <property type="molecule type" value="Genomic_DNA"/>
</dbReference>
<organism evidence="12 13">
    <name type="scientific">Paenibacillus thiaminolyticus</name>
    <name type="common">Bacillus thiaminolyticus</name>
    <dbReference type="NCBI Taxonomy" id="49283"/>
    <lineage>
        <taxon>Bacteria</taxon>
        <taxon>Bacillati</taxon>
        <taxon>Bacillota</taxon>
        <taxon>Bacilli</taxon>
        <taxon>Bacillales</taxon>
        <taxon>Paenibacillaceae</taxon>
        <taxon>Paenibacillus</taxon>
    </lineage>
</organism>
<dbReference type="SUPFAM" id="SSF161098">
    <property type="entry name" value="MetI-like"/>
    <property type="match status" value="1"/>
</dbReference>
<dbReference type="InterPro" id="IPR050366">
    <property type="entry name" value="BP-dependent_transpt_permease"/>
</dbReference>